<dbReference type="AlphaFoldDB" id="A0A0F9M441"/>
<dbReference type="GO" id="GO:0008745">
    <property type="term" value="F:N-acetylmuramoyl-L-alanine amidase activity"/>
    <property type="evidence" value="ECO:0007669"/>
    <property type="project" value="InterPro"/>
</dbReference>
<organism evidence="1">
    <name type="scientific">marine sediment metagenome</name>
    <dbReference type="NCBI Taxonomy" id="412755"/>
    <lineage>
        <taxon>unclassified sequences</taxon>
        <taxon>metagenomes</taxon>
        <taxon>ecological metagenomes</taxon>
    </lineage>
</organism>
<protein>
    <recommendedName>
        <fullName evidence="2">N-acetylmuramoyl-L-alanine amidase domain-containing protein</fullName>
    </recommendedName>
</protein>
<dbReference type="EMBL" id="LAZR01010987">
    <property type="protein sequence ID" value="KKM64002.1"/>
    <property type="molecule type" value="Genomic_DNA"/>
</dbReference>
<sequence length="60" mass="6742">TRTVAQIHSLRAAVEIIKAMYPLIEVVGHRDLSVDLNGDGLITESEWMKQCPCFEVKTDL</sequence>
<reference evidence="1" key="1">
    <citation type="journal article" date="2015" name="Nature">
        <title>Complex archaea that bridge the gap between prokaryotes and eukaryotes.</title>
        <authorList>
            <person name="Spang A."/>
            <person name="Saw J.H."/>
            <person name="Jorgensen S.L."/>
            <person name="Zaremba-Niedzwiedzka K."/>
            <person name="Martijn J."/>
            <person name="Lind A.E."/>
            <person name="van Eijk R."/>
            <person name="Schleper C."/>
            <person name="Guy L."/>
            <person name="Ettema T.J."/>
        </authorList>
    </citation>
    <scope>NUCLEOTIDE SEQUENCE</scope>
</reference>
<feature type="non-terminal residue" evidence="1">
    <location>
        <position position="1"/>
    </location>
</feature>
<comment type="caution">
    <text evidence="1">The sequence shown here is derived from an EMBL/GenBank/DDBJ whole genome shotgun (WGS) entry which is preliminary data.</text>
</comment>
<dbReference type="InterPro" id="IPR036505">
    <property type="entry name" value="Amidase/PGRP_sf"/>
</dbReference>
<proteinExistence type="predicted"/>
<gene>
    <name evidence="1" type="ORF">LCGC14_1505800</name>
</gene>
<dbReference type="GO" id="GO:0009253">
    <property type="term" value="P:peptidoglycan catabolic process"/>
    <property type="evidence" value="ECO:0007669"/>
    <property type="project" value="InterPro"/>
</dbReference>
<name>A0A0F9M441_9ZZZZ</name>
<dbReference type="SUPFAM" id="SSF55846">
    <property type="entry name" value="N-acetylmuramoyl-L-alanine amidase-like"/>
    <property type="match status" value="1"/>
</dbReference>
<accession>A0A0F9M441</accession>
<evidence type="ECO:0000313" key="1">
    <source>
        <dbReference type="EMBL" id="KKM64002.1"/>
    </source>
</evidence>
<dbReference type="InterPro" id="IPR018247">
    <property type="entry name" value="EF_Hand_1_Ca_BS"/>
</dbReference>
<evidence type="ECO:0008006" key="2">
    <source>
        <dbReference type="Google" id="ProtNLM"/>
    </source>
</evidence>
<dbReference type="PROSITE" id="PS00018">
    <property type="entry name" value="EF_HAND_1"/>
    <property type="match status" value="1"/>
</dbReference>